<reference evidence="1 2" key="1">
    <citation type="submission" date="2024-04" db="EMBL/GenBank/DDBJ databases">
        <authorList>
            <person name="Rising A."/>
            <person name="Reimegard J."/>
            <person name="Sonavane S."/>
            <person name="Akerstrom W."/>
            <person name="Nylinder S."/>
            <person name="Hedman E."/>
            <person name="Kallberg Y."/>
        </authorList>
    </citation>
    <scope>NUCLEOTIDE SEQUENCE [LARGE SCALE GENOMIC DNA]</scope>
</reference>
<dbReference type="Proteomes" id="UP001497382">
    <property type="component" value="Unassembled WGS sequence"/>
</dbReference>
<name>A0AAV1Z948_9ARAC</name>
<sequence length="58" mass="7000">MFHLQANYFRDCSFVAGIFNSSCDWCLCSSMYYNRSEQYMVAFYRKCDHTKWISSSRN</sequence>
<dbReference type="AlphaFoldDB" id="A0AAV1Z948"/>
<dbReference type="EMBL" id="CAXIEN010000032">
    <property type="protein sequence ID" value="CAL1268229.1"/>
    <property type="molecule type" value="Genomic_DNA"/>
</dbReference>
<comment type="caution">
    <text evidence="1">The sequence shown here is derived from an EMBL/GenBank/DDBJ whole genome shotgun (WGS) entry which is preliminary data.</text>
</comment>
<evidence type="ECO:0000313" key="1">
    <source>
        <dbReference type="EMBL" id="CAL1268229.1"/>
    </source>
</evidence>
<keyword evidence="2" id="KW-1185">Reference proteome</keyword>
<protein>
    <submittedName>
        <fullName evidence="1">Uncharacterized protein</fullName>
    </submittedName>
</protein>
<proteinExistence type="predicted"/>
<gene>
    <name evidence="1" type="ORF">LARSCL_LOCUS4064</name>
</gene>
<accession>A0AAV1Z948</accession>
<evidence type="ECO:0000313" key="2">
    <source>
        <dbReference type="Proteomes" id="UP001497382"/>
    </source>
</evidence>
<organism evidence="1 2">
    <name type="scientific">Larinioides sclopetarius</name>
    <dbReference type="NCBI Taxonomy" id="280406"/>
    <lineage>
        <taxon>Eukaryota</taxon>
        <taxon>Metazoa</taxon>
        <taxon>Ecdysozoa</taxon>
        <taxon>Arthropoda</taxon>
        <taxon>Chelicerata</taxon>
        <taxon>Arachnida</taxon>
        <taxon>Araneae</taxon>
        <taxon>Araneomorphae</taxon>
        <taxon>Entelegynae</taxon>
        <taxon>Araneoidea</taxon>
        <taxon>Araneidae</taxon>
        <taxon>Larinioides</taxon>
    </lineage>
</organism>